<dbReference type="EMBL" id="JAQQPM010000003">
    <property type="protein sequence ID" value="KAK2070058.1"/>
    <property type="molecule type" value="Genomic_DNA"/>
</dbReference>
<accession>A0AAD9I2J9</accession>
<evidence type="ECO:0000313" key="2">
    <source>
        <dbReference type="EMBL" id="KAK2070058.1"/>
    </source>
</evidence>
<comment type="caution">
    <text evidence="2">The sequence shown here is derived from an EMBL/GenBank/DDBJ whole genome shotgun (WGS) entry which is preliminary data.</text>
</comment>
<sequence>MCKHHFAYLECPLCSVLHRPIDILEPCATAPAPPDWLTFRDAPSGLLYHTHGGTDHTATAFTRWHFATGAALPPPSRLLAFRDADSLCDRCLWRMVTEAGGAGRGPGGGHHRRATAEARRASRDLKWPSRVGSGGAAGKSRCRDDRIFRMGVVEWVMGEPRALGGLEVCRRAAVHAPGKWVRRRFGRWLGELKMPSGSKLSVLQGLTEPRPWGQSI</sequence>
<evidence type="ECO:0000313" key="3">
    <source>
        <dbReference type="Proteomes" id="UP001217918"/>
    </source>
</evidence>
<organism evidence="2 3">
    <name type="scientific">Phyllachora maydis</name>
    <dbReference type="NCBI Taxonomy" id="1825666"/>
    <lineage>
        <taxon>Eukaryota</taxon>
        <taxon>Fungi</taxon>
        <taxon>Dikarya</taxon>
        <taxon>Ascomycota</taxon>
        <taxon>Pezizomycotina</taxon>
        <taxon>Sordariomycetes</taxon>
        <taxon>Sordariomycetidae</taxon>
        <taxon>Phyllachorales</taxon>
        <taxon>Phyllachoraceae</taxon>
        <taxon>Phyllachora</taxon>
    </lineage>
</organism>
<gene>
    <name evidence="2" type="ORF">P8C59_004591</name>
</gene>
<dbReference type="AlphaFoldDB" id="A0AAD9I2J9"/>
<reference evidence="2" key="1">
    <citation type="journal article" date="2023" name="Mol. Plant Microbe Interact.">
        <title>Elucidating the Obligate Nature and Biological Capacity of an Invasive Fungal Corn Pathogen.</title>
        <authorList>
            <person name="MacCready J.S."/>
            <person name="Roggenkamp E.M."/>
            <person name="Gdanetz K."/>
            <person name="Chilvers M.I."/>
        </authorList>
    </citation>
    <scope>NUCLEOTIDE SEQUENCE</scope>
    <source>
        <strain evidence="2">PM02</strain>
    </source>
</reference>
<keyword evidence="3" id="KW-1185">Reference proteome</keyword>
<dbReference type="Proteomes" id="UP001217918">
    <property type="component" value="Unassembled WGS sequence"/>
</dbReference>
<feature type="region of interest" description="Disordered" evidence="1">
    <location>
        <begin position="102"/>
        <end position="122"/>
    </location>
</feature>
<evidence type="ECO:0000256" key="1">
    <source>
        <dbReference type="SAM" id="MobiDB-lite"/>
    </source>
</evidence>
<name>A0AAD9I2J9_9PEZI</name>
<proteinExistence type="predicted"/>
<protein>
    <submittedName>
        <fullName evidence="2">Uncharacterized protein</fullName>
    </submittedName>
</protein>